<dbReference type="EMBL" id="CAJOBE010060685">
    <property type="protein sequence ID" value="CAF4385317.1"/>
    <property type="molecule type" value="Genomic_DNA"/>
</dbReference>
<accession>A0A820NB24</accession>
<comment type="caution">
    <text evidence="1">The sequence shown here is derived from an EMBL/GenBank/DDBJ whole genome shotgun (WGS) entry which is preliminary data.</text>
</comment>
<feature type="non-terminal residue" evidence="1">
    <location>
        <position position="44"/>
    </location>
</feature>
<reference evidence="1" key="1">
    <citation type="submission" date="2021-02" db="EMBL/GenBank/DDBJ databases">
        <authorList>
            <person name="Nowell W R."/>
        </authorList>
    </citation>
    <scope>NUCLEOTIDE SEQUENCE</scope>
</reference>
<organism evidence="1 2">
    <name type="scientific">Rotaria sordida</name>
    <dbReference type="NCBI Taxonomy" id="392033"/>
    <lineage>
        <taxon>Eukaryota</taxon>
        <taxon>Metazoa</taxon>
        <taxon>Spiralia</taxon>
        <taxon>Gnathifera</taxon>
        <taxon>Rotifera</taxon>
        <taxon>Eurotatoria</taxon>
        <taxon>Bdelloidea</taxon>
        <taxon>Philodinida</taxon>
        <taxon>Philodinidae</taxon>
        <taxon>Rotaria</taxon>
    </lineage>
</organism>
<name>A0A820NB24_9BILA</name>
<dbReference type="Proteomes" id="UP000663874">
    <property type="component" value="Unassembled WGS sequence"/>
</dbReference>
<sequence>AFVEEIERHLESSTSIEIQPNSPPLIECTKCGKNFPDLTTMNNT</sequence>
<feature type="non-terminal residue" evidence="1">
    <location>
        <position position="1"/>
    </location>
</feature>
<dbReference type="AlphaFoldDB" id="A0A820NB24"/>
<evidence type="ECO:0000313" key="1">
    <source>
        <dbReference type="EMBL" id="CAF4385317.1"/>
    </source>
</evidence>
<gene>
    <name evidence="1" type="ORF">FNK824_LOCUS43441</name>
</gene>
<protein>
    <submittedName>
        <fullName evidence="1">Uncharacterized protein</fullName>
    </submittedName>
</protein>
<evidence type="ECO:0000313" key="2">
    <source>
        <dbReference type="Proteomes" id="UP000663874"/>
    </source>
</evidence>
<proteinExistence type="predicted"/>